<proteinExistence type="predicted"/>
<name>A0A5J6WIW4_MORMI</name>
<evidence type="ECO:0000313" key="2">
    <source>
        <dbReference type="Proteomes" id="UP000327424"/>
    </source>
</evidence>
<organism evidence="1 2">
    <name type="scientific">Moritella marina ATCC 15381</name>
    <dbReference type="NCBI Taxonomy" id="1202962"/>
    <lineage>
        <taxon>Bacteria</taxon>
        <taxon>Pseudomonadati</taxon>
        <taxon>Pseudomonadota</taxon>
        <taxon>Gammaproteobacteria</taxon>
        <taxon>Alteromonadales</taxon>
        <taxon>Moritellaceae</taxon>
        <taxon>Moritella</taxon>
    </lineage>
</organism>
<dbReference type="InterPro" id="IPR036374">
    <property type="entry name" value="OxRdtase_Mopterin-bd_sf"/>
</dbReference>
<gene>
    <name evidence="1" type="ORF">FR932_02255</name>
</gene>
<reference evidence="1 2" key="1">
    <citation type="submission" date="2019-09" db="EMBL/GenBank/DDBJ databases">
        <title>Hybrid Assembly of the complete Genome of the Deep-Sea Bacterium Moritella marina from long Nanopore and Illumina reads.</title>
        <authorList>
            <person name="Magin S."/>
            <person name="Georgoulis A."/>
            <person name="Papadimitriou K."/>
            <person name="Iliakis G."/>
            <person name="Vorgias C.E."/>
        </authorList>
    </citation>
    <scope>NUCLEOTIDE SEQUENCE [LARGE SCALE GENOMIC DNA]</scope>
    <source>
        <strain evidence="1 2">MP-1</strain>
    </source>
</reference>
<keyword evidence="2" id="KW-1185">Reference proteome</keyword>
<dbReference type="Proteomes" id="UP000327424">
    <property type="component" value="Chromosome"/>
</dbReference>
<dbReference type="OrthoDB" id="9798763at2"/>
<dbReference type="Gene3D" id="3.90.420.10">
    <property type="entry name" value="Oxidoreductase, molybdopterin-binding domain"/>
    <property type="match status" value="1"/>
</dbReference>
<evidence type="ECO:0000313" key="1">
    <source>
        <dbReference type="EMBL" id="QFI36735.1"/>
    </source>
</evidence>
<evidence type="ECO:0008006" key="3">
    <source>
        <dbReference type="Google" id="ProtNLM"/>
    </source>
</evidence>
<protein>
    <recommendedName>
        <fullName evidence="3">Molybdopterin-dependent oxidoreductase</fullName>
    </recommendedName>
</protein>
<dbReference type="AlphaFoldDB" id="A0A5J6WIW4"/>
<dbReference type="SUPFAM" id="SSF56524">
    <property type="entry name" value="Oxidoreductase molybdopterin-binding domain"/>
    <property type="match status" value="1"/>
</dbReference>
<sequence>MLIIIKNKTMRKNNVTIRFISVLLTFISFFSYGTDNTIFKVENCKNKQAVNFTMPELRVLESAEITTLLPWKKQEHRYLGVYLENIIRRVDGHGLEAIHVHAKNAYSVKITAAELQQHKYMLAYAIDDEAITRRHKGPLILMRDLSAVSIDDIHELNVVINLVWFVESIDINCGITH</sequence>
<dbReference type="EMBL" id="CP044399">
    <property type="protein sequence ID" value="QFI36735.1"/>
    <property type="molecule type" value="Genomic_DNA"/>
</dbReference>
<dbReference type="KEGG" id="mmaa:FR932_02255"/>
<accession>A0A5J6WIW4</accession>